<keyword evidence="1" id="KW-1133">Transmembrane helix</keyword>
<keyword evidence="1" id="KW-0812">Transmembrane</keyword>
<dbReference type="PANTHER" id="PTHR31721:SF4">
    <property type="entry name" value="OS06G0710300 PROTEIN"/>
    <property type="match status" value="1"/>
</dbReference>
<dbReference type="Gramene" id="KFK28596">
    <property type="protein sequence ID" value="KFK28596"/>
    <property type="gene ID" value="AALP_AA7G018000"/>
</dbReference>
<reference evidence="3" key="1">
    <citation type="journal article" date="2015" name="Nat. Plants">
        <title>Genome expansion of Arabis alpina linked with retrotransposition and reduced symmetric DNA methylation.</title>
        <authorList>
            <person name="Willing E.M."/>
            <person name="Rawat V."/>
            <person name="Mandakova T."/>
            <person name="Maumus F."/>
            <person name="James G.V."/>
            <person name="Nordstroem K.J."/>
            <person name="Becker C."/>
            <person name="Warthmann N."/>
            <person name="Chica C."/>
            <person name="Szarzynska B."/>
            <person name="Zytnicki M."/>
            <person name="Albani M.C."/>
            <person name="Kiefer C."/>
            <person name="Bergonzi S."/>
            <person name="Castaings L."/>
            <person name="Mateos J.L."/>
            <person name="Berns M.C."/>
            <person name="Bujdoso N."/>
            <person name="Piofczyk T."/>
            <person name="de Lorenzo L."/>
            <person name="Barrero-Sicilia C."/>
            <person name="Mateos I."/>
            <person name="Piednoel M."/>
            <person name="Hagmann J."/>
            <person name="Chen-Min-Tao R."/>
            <person name="Iglesias-Fernandez R."/>
            <person name="Schuster S.C."/>
            <person name="Alonso-Blanco C."/>
            <person name="Roudier F."/>
            <person name="Carbonero P."/>
            <person name="Paz-Ares J."/>
            <person name="Davis S.J."/>
            <person name="Pecinka A."/>
            <person name="Quesneville H."/>
            <person name="Colot V."/>
            <person name="Lysak M.A."/>
            <person name="Weigel D."/>
            <person name="Coupland G."/>
            <person name="Schneeberger K."/>
        </authorList>
    </citation>
    <scope>NUCLEOTIDE SEQUENCE [LARGE SCALE GENOMIC DNA]</scope>
    <source>
        <strain evidence="3">cv. Pajares</strain>
    </source>
</reference>
<dbReference type="PROSITE" id="PS51257">
    <property type="entry name" value="PROKAR_LIPOPROTEIN"/>
    <property type="match status" value="1"/>
</dbReference>
<dbReference type="Proteomes" id="UP000029120">
    <property type="component" value="Chromosome 7"/>
</dbReference>
<dbReference type="InterPro" id="IPR005134">
    <property type="entry name" value="UPF0114"/>
</dbReference>
<keyword evidence="3" id="KW-1185">Reference proteome</keyword>
<dbReference type="EMBL" id="CM002875">
    <property type="protein sequence ID" value="KFK28596.1"/>
    <property type="molecule type" value="Genomic_DNA"/>
</dbReference>
<evidence type="ECO:0000313" key="3">
    <source>
        <dbReference type="Proteomes" id="UP000029120"/>
    </source>
</evidence>
<evidence type="ECO:0000256" key="1">
    <source>
        <dbReference type="SAM" id="Phobius"/>
    </source>
</evidence>
<dbReference type="PANTHER" id="PTHR31721">
    <property type="entry name" value="OS06G0710300 PROTEIN"/>
    <property type="match status" value="1"/>
</dbReference>
<sequence>MTTPCRTINANAITAPFPSGMSFYGCKRIVKSNSRGLKSSALSVRAPGRLLSSRVASASTSASVTSSSTNRLVALEEGIEKIIYSCRFMAFLGTLGSLFGSVICFIKGCMYVADSFVQYSVNRGKVILLLVEAIGSMAHIIELMVLPKTKETLY</sequence>
<feature type="transmembrane region" description="Helical" evidence="1">
    <location>
        <begin position="88"/>
        <end position="113"/>
    </location>
</feature>
<keyword evidence="1" id="KW-0472">Membrane</keyword>
<protein>
    <submittedName>
        <fullName evidence="2">Uncharacterized protein</fullName>
    </submittedName>
</protein>
<organism evidence="2 3">
    <name type="scientific">Arabis alpina</name>
    <name type="common">Alpine rock-cress</name>
    <dbReference type="NCBI Taxonomy" id="50452"/>
    <lineage>
        <taxon>Eukaryota</taxon>
        <taxon>Viridiplantae</taxon>
        <taxon>Streptophyta</taxon>
        <taxon>Embryophyta</taxon>
        <taxon>Tracheophyta</taxon>
        <taxon>Spermatophyta</taxon>
        <taxon>Magnoliopsida</taxon>
        <taxon>eudicotyledons</taxon>
        <taxon>Gunneridae</taxon>
        <taxon>Pentapetalae</taxon>
        <taxon>rosids</taxon>
        <taxon>malvids</taxon>
        <taxon>Brassicales</taxon>
        <taxon>Brassicaceae</taxon>
        <taxon>Arabideae</taxon>
        <taxon>Arabis</taxon>
    </lineage>
</organism>
<accession>A0A087GFE4</accession>
<evidence type="ECO:0000313" key="2">
    <source>
        <dbReference type="EMBL" id="KFK28596.1"/>
    </source>
</evidence>
<dbReference type="OMA" id="SVICFIK"/>
<dbReference type="Pfam" id="PF03350">
    <property type="entry name" value="UPF0114"/>
    <property type="match status" value="1"/>
</dbReference>
<proteinExistence type="predicted"/>
<feature type="transmembrane region" description="Helical" evidence="1">
    <location>
        <begin position="125"/>
        <end position="146"/>
    </location>
</feature>
<name>A0A087GFE4_ARAAL</name>
<dbReference type="AlphaFoldDB" id="A0A087GFE4"/>
<dbReference type="OrthoDB" id="2020089at2759"/>
<gene>
    <name evidence="2" type="ordered locus">AALP_Aa7g018000</name>
</gene>